<evidence type="ECO:0000313" key="2">
    <source>
        <dbReference type="EMBL" id="KAJ5328776.1"/>
    </source>
</evidence>
<reference evidence="2" key="1">
    <citation type="submission" date="2022-12" db="EMBL/GenBank/DDBJ databases">
        <authorList>
            <person name="Petersen C."/>
        </authorList>
    </citation>
    <scope>NUCLEOTIDE SEQUENCE</scope>
    <source>
        <strain evidence="2">IBT 35673</strain>
    </source>
</reference>
<comment type="caution">
    <text evidence="2">The sequence shown here is derived from an EMBL/GenBank/DDBJ whole genome shotgun (WGS) entry which is preliminary data.</text>
</comment>
<organism evidence="2 3">
    <name type="scientific">Penicillium brevicompactum</name>
    <dbReference type="NCBI Taxonomy" id="5074"/>
    <lineage>
        <taxon>Eukaryota</taxon>
        <taxon>Fungi</taxon>
        <taxon>Dikarya</taxon>
        <taxon>Ascomycota</taxon>
        <taxon>Pezizomycotina</taxon>
        <taxon>Eurotiomycetes</taxon>
        <taxon>Eurotiomycetidae</taxon>
        <taxon>Eurotiales</taxon>
        <taxon>Aspergillaceae</taxon>
        <taxon>Penicillium</taxon>
    </lineage>
</organism>
<feature type="region of interest" description="Disordered" evidence="1">
    <location>
        <begin position="60"/>
        <end position="113"/>
    </location>
</feature>
<name>A0A9W9U9Z4_PENBR</name>
<gene>
    <name evidence="2" type="ORF">N7452_009166</name>
</gene>
<evidence type="ECO:0000256" key="1">
    <source>
        <dbReference type="SAM" id="MobiDB-lite"/>
    </source>
</evidence>
<reference evidence="2" key="2">
    <citation type="journal article" date="2023" name="IMA Fungus">
        <title>Comparative genomic study of the Penicillium genus elucidates a diverse pangenome and 15 lateral gene transfer events.</title>
        <authorList>
            <person name="Petersen C."/>
            <person name="Sorensen T."/>
            <person name="Nielsen M.R."/>
            <person name="Sondergaard T.E."/>
            <person name="Sorensen J.L."/>
            <person name="Fitzpatrick D.A."/>
            <person name="Frisvad J.C."/>
            <person name="Nielsen K.L."/>
        </authorList>
    </citation>
    <scope>NUCLEOTIDE SEQUENCE</scope>
    <source>
        <strain evidence="2">IBT 35673</strain>
    </source>
</reference>
<accession>A0A9W9U9Z4</accession>
<dbReference type="EMBL" id="JAPZBQ010000005">
    <property type="protein sequence ID" value="KAJ5328776.1"/>
    <property type="molecule type" value="Genomic_DNA"/>
</dbReference>
<evidence type="ECO:0000313" key="3">
    <source>
        <dbReference type="Proteomes" id="UP001147695"/>
    </source>
</evidence>
<feature type="region of interest" description="Disordered" evidence="1">
    <location>
        <begin position="170"/>
        <end position="238"/>
    </location>
</feature>
<dbReference type="AlphaFoldDB" id="A0A9W9U9Z4"/>
<feature type="region of interest" description="Disordered" evidence="1">
    <location>
        <begin position="1"/>
        <end position="36"/>
    </location>
</feature>
<feature type="compositionally biased region" description="Polar residues" evidence="1">
    <location>
        <begin position="66"/>
        <end position="79"/>
    </location>
</feature>
<proteinExistence type="predicted"/>
<feature type="compositionally biased region" description="Basic and acidic residues" evidence="1">
    <location>
        <begin position="179"/>
        <end position="208"/>
    </location>
</feature>
<dbReference type="Proteomes" id="UP001147695">
    <property type="component" value="Unassembled WGS sequence"/>
</dbReference>
<protein>
    <submittedName>
        <fullName evidence="2">Uncharacterized protein</fullName>
    </submittedName>
</protein>
<sequence length="676" mass="75474">MNRTESRPNYWQRSAASHGRDPFDGFADISSGGVSGTYRKGIARSRSVIESKPATLFHWQPDLIDSQPQPSIDQGSRSGFTDDPGLAGNRESSAHHGYEISQSLDKIDSSRNKDQNRGLMMKFLQETIEKEHVPRAPVQFFPDEPVTPQKPRNDLFLHSDLIDLSPVGLVSSPPSGLHQSDEASRADVSEKVDSTEETETREFHETMFHQRPANQGLDAAGQENKPVERLRPSGTKIDTSGTYLAPLAKLDAHLKAQQEQDAALPSGSNATLPAERAALAQSTRNLVSSLWPILDRVRSFPGVLTLEIQLGLLSVRNLTASMQEKELTFKDVQGLFFSRHDLEPPRTLFVNRLTSTPSDIDYLIALEIDGKPVFEQFADQRGIRYILQCRTSSGQGFIISIDHRGTMTTRYGRVELGSVSISFPDRVWDASAAIQGYTHFFPDQVEGLQEAVEKLANSLWLDPGSERIQMLLRIPDKEVMTLQGIVVERRTNHRWISDRSKNVYLKVTETQVLTITPSVLDPNVLVARADPHEEMVKLGKYWWRASVMNPVIETVLQKTYEPKPNVKPGTPTESWNVIDLLGSEAQVLYPEIKLSPLGARIGQSGIPAMFRLARILVQNIDAIGYYNKGPTAYLKRNTSTLGESKTGSVLPSRDLKNAAVAKWIPSAEIMRKKHKW</sequence>